<dbReference type="SMART" id="SM00382">
    <property type="entry name" value="AAA"/>
    <property type="match status" value="2"/>
</dbReference>
<evidence type="ECO:0000256" key="11">
    <source>
        <dbReference type="SAM" id="Phobius"/>
    </source>
</evidence>
<dbReference type="Gene3D" id="1.20.1560.10">
    <property type="entry name" value="ABC transporter type 1, transmembrane domain"/>
    <property type="match status" value="3"/>
</dbReference>
<evidence type="ECO:0000256" key="4">
    <source>
        <dbReference type="ARBA" id="ARBA00022692"/>
    </source>
</evidence>
<evidence type="ECO:0000256" key="3">
    <source>
        <dbReference type="ARBA" id="ARBA00022448"/>
    </source>
</evidence>
<feature type="domain" description="ABC transporter" evidence="12">
    <location>
        <begin position="459"/>
        <end position="682"/>
    </location>
</feature>
<dbReference type="GO" id="GO:0016887">
    <property type="term" value="F:ATP hydrolysis activity"/>
    <property type="evidence" value="ECO:0007669"/>
    <property type="project" value="InterPro"/>
</dbReference>
<keyword evidence="4 11" id="KW-0812">Transmembrane</keyword>
<feature type="binding site" evidence="10">
    <location>
        <position position="1461"/>
    </location>
    <ligand>
        <name>GTP</name>
        <dbReference type="ChEBI" id="CHEBI:37565"/>
    </ligand>
</feature>
<gene>
    <name evidence="14" type="ORF">TBIB3V08_LOCUS2999</name>
</gene>
<dbReference type="InterPro" id="IPR006689">
    <property type="entry name" value="Small_GTPase_ARF/SAR"/>
</dbReference>
<feature type="transmembrane region" description="Helical" evidence="11">
    <location>
        <begin position="117"/>
        <end position="138"/>
    </location>
</feature>
<dbReference type="InterPro" id="IPR050173">
    <property type="entry name" value="ABC_transporter_C-like"/>
</dbReference>
<dbReference type="CDD" id="cd03244">
    <property type="entry name" value="ABCC_MRP_domain2"/>
    <property type="match status" value="1"/>
</dbReference>
<dbReference type="SUPFAM" id="SSF52540">
    <property type="entry name" value="P-loop containing nucleoside triphosphate hydrolases"/>
    <property type="match status" value="3"/>
</dbReference>
<feature type="transmembrane region" description="Helical" evidence="11">
    <location>
        <begin position="1026"/>
        <end position="1048"/>
    </location>
</feature>
<dbReference type="PROSITE" id="PS51417">
    <property type="entry name" value="ARF"/>
    <property type="match status" value="1"/>
</dbReference>
<dbReference type="SUPFAM" id="SSF90123">
    <property type="entry name" value="ABC transporter transmembrane region"/>
    <property type="match status" value="3"/>
</dbReference>
<evidence type="ECO:0000259" key="12">
    <source>
        <dbReference type="PROSITE" id="PS50893"/>
    </source>
</evidence>
<feature type="domain" description="ABC transmembrane type-1" evidence="13">
    <location>
        <begin position="126"/>
        <end position="413"/>
    </location>
</feature>
<reference evidence="14" key="1">
    <citation type="submission" date="2020-11" db="EMBL/GenBank/DDBJ databases">
        <authorList>
            <person name="Tran Van P."/>
        </authorList>
    </citation>
    <scope>NUCLEOTIDE SEQUENCE</scope>
</reference>
<dbReference type="InterPro" id="IPR003439">
    <property type="entry name" value="ABC_transporter-like_ATP-bd"/>
</dbReference>
<dbReference type="GO" id="GO:0005524">
    <property type="term" value="F:ATP binding"/>
    <property type="evidence" value="ECO:0007669"/>
    <property type="project" value="UniProtKB-KW"/>
</dbReference>
<dbReference type="GO" id="GO:0003924">
    <property type="term" value="F:GTPase activity"/>
    <property type="evidence" value="ECO:0007669"/>
    <property type="project" value="InterPro"/>
</dbReference>
<comment type="similarity">
    <text evidence="2">Belongs to the ABC transporter superfamily. ABCC family. Conjugate transporter (TC 3.A.1.208) subfamily.</text>
</comment>
<dbReference type="PANTHER" id="PTHR24223">
    <property type="entry name" value="ATP-BINDING CASSETTE SUB-FAMILY C"/>
    <property type="match status" value="1"/>
</dbReference>
<dbReference type="GO" id="GO:0016020">
    <property type="term" value="C:membrane"/>
    <property type="evidence" value="ECO:0007669"/>
    <property type="project" value="UniProtKB-SubCell"/>
</dbReference>
<evidence type="ECO:0008006" key="15">
    <source>
        <dbReference type="Google" id="ProtNLM"/>
    </source>
</evidence>
<evidence type="ECO:0000256" key="9">
    <source>
        <dbReference type="ARBA" id="ARBA00023136"/>
    </source>
</evidence>
<evidence type="ECO:0000259" key="13">
    <source>
        <dbReference type="PROSITE" id="PS50929"/>
    </source>
</evidence>
<name>A0A7R9I057_9NEOP</name>
<organism evidence="14">
    <name type="scientific">Timema bartmani</name>
    <dbReference type="NCBI Taxonomy" id="61472"/>
    <lineage>
        <taxon>Eukaryota</taxon>
        <taxon>Metazoa</taxon>
        <taxon>Ecdysozoa</taxon>
        <taxon>Arthropoda</taxon>
        <taxon>Hexapoda</taxon>
        <taxon>Insecta</taxon>
        <taxon>Pterygota</taxon>
        <taxon>Neoptera</taxon>
        <taxon>Polyneoptera</taxon>
        <taxon>Phasmatodea</taxon>
        <taxon>Timematodea</taxon>
        <taxon>Timematoidea</taxon>
        <taxon>Timematidae</taxon>
        <taxon>Timema</taxon>
    </lineage>
</organism>
<sequence length="1549" mass="174233">MHARRALVHLMVVESLYLSDFHPIALASIVLICDVIDFGGVRGGRAADVRWTVDLFKKGFKQDLSQDDLFEPLSKDKSQHLGDKLEKNWQRELKASDKTGHSPNLLKVIFITYKREIIQLGIFQFFIELLVRMTQPYFLGQLLTYFQPGSKTTKETAYLYAGALAACVCLNVFTQHFILQAFHLGMRIRVAFCSLLYRKPRIEPRALESGSSSLSYDNVSQSLRLSRAALGETATGKVVNLLSNDVARFDLVFLMFHSLWLGPLVTVVIAYIIWQEAGVPGLVGVVVVLLVLPTQAYLARLTAKYRLQTAYKTDERVRLMDEIISGVRVIKMYAWERPFTSMIRWARKYEINIIRRTSYLRGISMSLYLCISRITIFSVMVSLVLLGEPLTSDKVFMYAAYLNVISFLVTNLFVRAITEAAETLVSVRRLKDFLLQEELDDTRRLTHSTTERVFNPYPVILKSVTARWKANSTGSTLQDINLRVKQGKLIAIIGPVGSGKSSLLQVLLGELTVSEGTCAVEGSLSYACQEPWVFGSTIRQNIVFGSTFNKRRYDEVVRVCALRRDLEGFPQGDLTQVGERGSSLSGGQKARINLARAVYNEADVYLLDDPLSAVDTHVGRHLFDECINSYLKKKTRVLVTHQLQYLKDADYIILINNGMIEMQGKFNELLASDVDYAQLLGAGDNEQSDAGKGFGTEADEKIQQIPKLLRQISRASTKSKASTVPDDVEEPEEAEVQQQLFEASSKGKSVRSVYAEYFCSGANCLGLFLMSSFFVVAQAAASGADYWMSFWVTQEELRSYYQSPEFQYDLNTTKYNASAEEREIFLLPVEDLLSTQLFLYIYTGIVVFLIVIAFVRSFTFYTVCMRSSVSLHNDMFNSVIRTPIRFFDVNPSEDRFGQNVVSKVSLPSPVRDGDTIRCTVTSVDPALRKVKRVEGENVVETMFIMLGSLVVGVTVNYWFIIPILLLGSVLLVMRSIYLRTSKNDVHSSAFYMFITTSSAFGFFIDFICFIYISLVTFSFLVLQEMYGGSVGLAITQAMALAGVVQFGIRQTAEVANNIMSVERVAEYTYLQEEPNLDSNKGTAVDLVWAFLTETSSWLRVFRLIWLYAKPPKDWPFEGEIEFQNVYMKYVETEPPVLKDLNLVIKPGEKVGIVGRTGAGKSSLISALFRLSRVEGTLKIDGVDTSLIGLEDLRSRISIIPQDPFLFSGTLRRNLDPFSEFDDDALWRALEEVELKETYKEGQGLSMGVTDGGGNVSVGQRQLICLARAILRNNKILMLDEATANVDPQTDELIQKTIRSKFVKCTVLTVAHRLHTIMDSNKVLVMDSGKMITTTNHALQPSGQRDVNCEPRGFLSPPSPYQGTILIAQEFDHPHRLLQKKEGHFSKMVQQTGLTMAAKLRKIAEDLRRFFRGNVDGGGRVVSSFSTCGYFPPKVLLLSPSGSGDMSGGERRFMLNIWDVGGQKSLRSYWRNYFESTDGLIWVVDCADKRRLDDCRKELHELLQEEILELNLIKTHNWKIVGCSAVTGDNLVAGIDWLVSDISSRIFTLD</sequence>
<feature type="transmembrane region" description="Helical" evidence="11">
    <location>
        <begin position="959"/>
        <end position="977"/>
    </location>
</feature>
<keyword evidence="5 10" id="KW-0547">Nucleotide-binding</keyword>
<protein>
    <recommendedName>
        <fullName evidence="15">Multidrug resistance-associated protein 4</fullName>
    </recommendedName>
</protein>
<dbReference type="PROSITE" id="PS00211">
    <property type="entry name" value="ABC_TRANSPORTER_1"/>
    <property type="match status" value="2"/>
</dbReference>
<feature type="transmembrane region" description="Helical" evidence="11">
    <location>
        <begin position="754"/>
        <end position="781"/>
    </location>
</feature>
<dbReference type="InterPro" id="IPR017871">
    <property type="entry name" value="ABC_transporter-like_CS"/>
</dbReference>
<keyword evidence="6" id="KW-0067">ATP-binding</keyword>
<dbReference type="EMBL" id="OD564995">
    <property type="protein sequence ID" value="CAD7440495.1"/>
    <property type="molecule type" value="Genomic_DNA"/>
</dbReference>
<feature type="domain" description="ABC transporter" evidence="12">
    <location>
        <begin position="1120"/>
        <end position="1352"/>
    </location>
</feature>
<feature type="domain" description="ABC transmembrane type-1" evidence="13">
    <location>
        <begin position="768"/>
        <end position="892"/>
    </location>
</feature>
<dbReference type="PANTHER" id="PTHR24223:SF456">
    <property type="entry name" value="MULTIDRUG RESISTANCE-ASSOCIATED PROTEIN LETHAL(2)03659"/>
    <property type="match status" value="1"/>
</dbReference>
<dbReference type="FunFam" id="3.40.50.300:FF:000163">
    <property type="entry name" value="Multidrug resistance-associated protein member 4"/>
    <property type="match status" value="1"/>
</dbReference>
<comment type="subcellular location">
    <subcellularLocation>
        <location evidence="1">Membrane</location>
        <topology evidence="1">Multi-pass membrane protein</topology>
    </subcellularLocation>
</comment>
<dbReference type="InterPro" id="IPR003593">
    <property type="entry name" value="AAA+_ATPase"/>
</dbReference>
<dbReference type="Pfam" id="PF00664">
    <property type="entry name" value="ABC_membrane"/>
    <property type="match status" value="2"/>
</dbReference>
<dbReference type="InterPro" id="IPR036640">
    <property type="entry name" value="ABC1_TM_sf"/>
</dbReference>
<evidence type="ECO:0000256" key="2">
    <source>
        <dbReference type="ARBA" id="ARBA00009726"/>
    </source>
</evidence>
<feature type="transmembrane region" description="Helical" evidence="11">
    <location>
        <begin position="989"/>
        <end position="1014"/>
    </location>
</feature>
<dbReference type="InterPro" id="IPR027417">
    <property type="entry name" value="P-loop_NTPase"/>
</dbReference>
<dbReference type="SMART" id="SM00177">
    <property type="entry name" value="ARF"/>
    <property type="match status" value="1"/>
</dbReference>
<feature type="transmembrane region" description="Helical" evidence="11">
    <location>
        <begin position="837"/>
        <end position="858"/>
    </location>
</feature>
<dbReference type="GO" id="GO:0005525">
    <property type="term" value="F:GTP binding"/>
    <property type="evidence" value="ECO:0007669"/>
    <property type="project" value="UniProtKB-KW"/>
</dbReference>
<evidence type="ECO:0000313" key="14">
    <source>
        <dbReference type="EMBL" id="CAD7440495.1"/>
    </source>
</evidence>
<evidence type="ECO:0000256" key="8">
    <source>
        <dbReference type="ARBA" id="ARBA00023134"/>
    </source>
</evidence>
<dbReference type="Gene3D" id="3.40.50.300">
    <property type="entry name" value="P-loop containing nucleotide triphosphate hydrolases"/>
    <property type="match status" value="4"/>
</dbReference>
<accession>A0A7R9I057</accession>
<dbReference type="PROSITE" id="PS50893">
    <property type="entry name" value="ABC_TRANSPORTER_2"/>
    <property type="match status" value="2"/>
</dbReference>
<keyword evidence="3" id="KW-0813">Transport</keyword>
<dbReference type="Pfam" id="PF00025">
    <property type="entry name" value="Arf"/>
    <property type="match status" value="1"/>
</dbReference>
<feature type="transmembrane region" description="Helical" evidence="11">
    <location>
        <begin position="158"/>
        <end position="179"/>
    </location>
</feature>
<dbReference type="GO" id="GO:0140359">
    <property type="term" value="F:ABC-type transporter activity"/>
    <property type="evidence" value="ECO:0007669"/>
    <property type="project" value="InterPro"/>
</dbReference>
<feature type="transmembrane region" description="Helical" evidence="11">
    <location>
        <begin position="398"/>
        <end position="418"/>
    </location>
</feature>
<dbReference type="PROSITE" id="PS50929">
    <property type="entry name" value="ABC_TM1F"/>
    <property type="match status" value="2"/>
</dbReference>
<dbReference type="FunFam" id="3.40.50.300:FF:000482">
    <property type="entry name" value="Multidrug resistance-associated protein member 4"/>
    <property type="match status" value="1"/>
</dbReference>
<feature type="transmembrane region" description="Helical" evidence="11">
    <location>
        <begin position="365"/>
        <end position="386"/>
    </location>
</feature>
<evidence type="ECO:0000256" key="10">
    <source>
        <dbReference type="PIRSR" id="PIRSR606689-1"/>
    </source>
</evidence>
<evidence type="ECO:0000256" key="7">
    <source>
        <dbReference type="ARBA" id="ARBA00022989"/>
    </source>
</evidence>
<feature type="transmembrane region" description="Helical" evidence="11">
    <location>
        <begin position="251"/>
        <end position="273"/>
    </location>
</feature>
<keyword evidence="9 11" id="KW-0472">Membrane</keyword>
<dbReference type="Pfam" id="PF00005">
    <property type="entry name" value="ABC_tran"/>
    <property type="match status" value="2"/>
</dbReference>
<keyword evidence="8 10" id="KW-0342">GTP-binding</keyword>
<keyword evidence="7 11" id="KW-1133">Transmembrane helix</keyword>
<proteinExistence type="inferred from homology"/>
<evidence type="ECO:0000256" key="1">
    <source>
        <dbReference type="ARBA" id="ARBA00004141"/>
    </source>
</evidence>
<evidence type="ECO:0000256" key="6">
    <source>
        <dbReference type="ARBA" id="ARBA00022840"/>
    </source>
</evidence>
<dbReference type="InterPro" id="IPR011527">
    <property type="entry name" value="ABC1_TM_dom"/>
</dbReference>
<dbReference type="CDD" id="cd03250">
    <property type="entry name" value="ABCC_MRP_domain1"/>
    <property type="match status" value="1"/>
</dbReference>
<dbReference type="FunFam" id="1.20.1560.10:FF:000026">
    <property type="entry name" value="Multidrug resistance-associated protein lethal(2)03659"/>
    <property type="match status" value="1"/>
</dbReference>
<evidence type="ECO:0000256" key="5">
    <source>
        <dbReference type="ARBA" id="ARBA00022741"/>
    </source>
</evidence>
<feature type="transmembrane region" description="Helical" evidence="11">
    <location>
        <begin position="279"/>
        <end position="298"/>
    </location>
</feature>